<keyword evidence="8" id="KW-1185">Reference proteome</keyword>
<proteinExistence type="predicted"/>
<feature type="coiled-coil region" evidence="1">
    <location>
        <begin position="378"/>
        <end position="412"/>
    </location>
</feature>
<organism evidence="7 8">
    <name type="scientific">Roseiconus lacunae</name>
    <dbReference type="NCBI Taxonomy" id="2605694"/>
    <lineage>
        <taxon>Bacteria</taxon>
        <taxon>Pseudomonadati</taxon>
        <taxon>Planctomycetota</taxon>
        <taxon>Planctomycetia</taxon>
        <taxon>Pirellulales</taxon>
        <taxon>Pirellulaceae</taxon>
        <taxon>Roseiconus</taxon>
    </lineage>
</organism>
<feature type="chain" id="PRO_5046469785" evidence="3">
    <location>
        <begin position="29"/>
        <end position="1195"/>
    </location>
</feature>
<protein>
    <submittedName>
        <fullName evidence="7">PSD1 and planctomycete cytochrome C domain-containing protein</fullName>
    </submittedName>
</protein>
<evidence type="ECO:0000256" key="1">
    <source>
        <dbReference type="SAM" id="Coils"/>
    </source>
</evidence>
<dbReference type="InterPro" id="IPR011444">
    <property type="entry name" value="DUF1549"/>
</dbReference>
<dbReference type="InterPro" id="IPR011429">
    <property type="entry name" value="Cyt_c_Planctomycete-type"/>
</dbReference>
<comment type="caution">
    <text evidence="7">The sequence shown here is derived from an EMBL/GenBank/DDBJ whole genome shotgun (WGS) entry which is preliminary data.</text>
</comment>
<dbReference type="InterPro" id="IPR022655">
    <property type="entry name" value="DUF1553"/>
</dbReference>
<dbReference type="SUPFAM" id="SSF46626">
    <property type="entry name" value="Cytochrome c"/>
    <property type="match status" value="1"/>
</dbReference>
<accession>A0ABT7PD71</accession>
<evidence type="ECO:0000313" key="7">
    <source>
        <dbReference type="EMBL" id="MDM4014171.1"/>
    </source>
</evidence>
<evidence type="ECO:0000259" key="5">
    <source>
        <dbReference type="Pfam" id="PF07587"/>
    </source>
</evidence>
<feature type="signal peptide" evidence="3">
    <location>
        <begin position="1"/>
        <end position="28"/>
    </location>
</feature>
<evidence type="ECO:0000313" key="8">
    <source>
        <dbReference type="Proteomes" id="UP001239462"/>
    </source>
</evidence>
<dbReference type="Proteomes" id="UP001239462">
    <property type="component" value="Unassembled WGS sequence"/>
</dbReference>
<dbReference type="RefSeq" id="WP_289161927.1">
    <property type="nucleotide sequence ID" value="NZ_JASZZN010000001.1"/>
</dbReference>
<evidence type="ECO:0000256" key="3">
    <source>
        <dbReference type="SAM" id="SignalP"/>
    </source>
</evidence>
<sequence>MPMRLIAACDLIVAFVIATLANQPPLAAATSGPDKKDVERSSEPLDFGRDVRPILSDHCFACHGPDEHDRRGGLRLDQADGVDSVIEAGHPEESELVRRLYSEDELMPPQEYGKPLSKEQKAILERWISEGGEFQGHWAFQAPTKAAVPTGTENAIDHFIESRITKAGLKANGMASSEALLRRVTLGLTGLPPSREQIERARRGELDYERLVDELLASPAFGQHFGRYWLDLVRYADTHGLHLDNYREMWPYRDWVIDAINKNLPYDQFITEQLAGDLLPDATLSQQIASGFNRLNVTTNEGGSIYEEVFARNVIDRTDSFGTIFLGLTTQCAVCHDHKFDPITQKDYYSLSAFFNSLDGRAMDGNKKDHPPVVQVPSEQQLAQLADFDRQIEELEREMEGEIETVDQAQRQWELSLQDSPEQASETGLQRLIPKQANAKDGGELKVDDAGVVYSDQPAKNKNTLWVEIPIANLSTEQAWQTVVMDVLPDPKTNRAGVSANGNAVLTEFTVEAFLENEWQPIAINDAIADIEQQGGDFKVTNAIDGRRDGAGWAIGGHQSAGGRSVQFGLPDLQSTLKLGPSKLRFTLDFRSVYTAHQFYAMKFSLTDQAPQVSRDDWITLGPIYSAGPFAVESSAPGYSRVFVSEQRKFDPEETFKYRDQEVKWTARPDWSPVAVHTLPINDDSVAVNVLYQKLTSPKEQTIDLLLGSSDGHVVYLNNRRLQITKAVGPINPLSQTYALELRKGVNDLYIKTVSESRPAQVAFAYRSPAIPVPKQFADVVSQDASERSDAENQSIRTYYRKVVCEHPDWTALQDMVRGLEKAKENVRNEIPTTLVWKELDKPRDAHILVRGQYDQPGEQVTRDVPQFLPSMEEGLPRDRLGLAKWLTAPGHPLTARVTVNRVWQWLFGSGLVKSSEDFGSQGNPPSHPELLDWLAVDFQENGWDMKRLIKQMVTSKTYRRDATVMADQLSVDPGNRLFARGPRFRLDAEVLRDQALSLAGLLNEQPTGPSVKPPQPSGLWYAVGYTRSNTANFKADTEPEKRLRRSVYIFWKRTSPPPQMSTFDAPSRESCIARRERTNTPLQALVLMNENQYLKAAKHLSQRTFRTQREADDASRLTWMFETVTARPPSDHEAKELMSLLSNLRSYYREDVDAASELLSVVDETLLDETTADEQAAWMMVASTLLNLDETVNN</sequence>
<reference evidence="7 8" key="1">
    <citation type="submission" date="2023-06" db="EMBL/GenBank/DDBJ databases">
        <title>Roseiconus lacunae JC819 isolated from Gulf of Mannar region, Tamil Nadu.</title>
        <authorList>
            <person name="Pk S."/>
            <person name="Ch S."/>
            <person name="Ch V.R."/>
        </authorList>
    </citation>
    <scope>NUCLEOTIDE SEQUENCE [LARGE SCALE GENOMIC DNA]</scope>
    <source>
        <strain evidence="7 8">JC819</strain>
    </source>
</reference>
<dbReference type="PANTHER" id="PTHR35889">
    <property type="entry name" value="CYCLOINULO-OLIGOSACCHARIDE FRUCTANOTRANSFERASE-RELATED"/>
    <property type="match status" value="1"/>
</dbReference>
<dbReference type="Pfam" id="PF07583">
    <property type="entry name" value="PSCyt2"/>
    <property type="match status" value="1"/>
</dbReference>
<dbReference type="EMBL" id="JASZZN010000001">
    <property type="protein sequence ID" value="MDM4014171.1"/>
    <property type="molecule type" value="Genomic_DNA"/>
</dbReference>
<dbReference type="Pfam" id="PF07635">
    <property type="entry name" value="PSCyt1"/>
    <property type="match status" value="1"/>
</dbReference>
<keyword evidence="1" id="KW-0175">Coiled coil</keyword>
<feature type="compositionally biased region" description="Basic and acidic residues" evidence="2">
    <location>
        <begin position="33"/>
        <end position="47"/>
    </location>
</feature>
<feature type="region of interest" description="Disordered" evidence="2">
    <location>
        <begin position="26"/>
        <end position="47"/>
    </location>
</feature>
<keyword evidence="3" id="KW-0732">Signal</keyword>
<dbReference type="Pfam" id="PF07587">
    <property type="entry name" value="PSD1"/>
    <property type="match status" value="1"/>
</dbReference>
<evidence type="ECO:0000259" key="4">
    <source>
        <dbReference type="Pfam" id="PF07583"/>
    </source>
</evidence>
<evidence type="ECO:0000256" key="2">
    <source>
        <dbReference type="SAM" id="MobiDB-lite"/>
    </source>
</evidence>
<name>A0ABT7PD71_9BACT</name>
<feature type="domain" description="DUF1549" evidence="4">
    <location>
        <begin position="156"/>
        <end position="358"/>
    </location>
</feature>
<dbReference type="InterPro" id="IPR036909">
    <property type="entry name" value="Cyt_c-like_dom_sf"/>
</dbReference>
<gene>
    <name evidence="7" type="ORF">QTN89_01930</name>
</gene>
<feature type="domain" description="DUF1553" evidence="5">
    <location>
        <begin position="879"/>
        <end position="1141"/>
    </location>
</feature>
<evidence type="ECO:0000259" key="6">
    <source>
        <dbReference type="Pfam" id="PF07635"/>
    </source>
</evidence>
<feature type="domain" description="Cytochrome C Planctomycete-type" evidence="6">
    <location>
        <begin position="59"/>
        <end position="111"/>
    </location>
</feature>
<dbReference type="PANTHER" id="PTHR35889:SF3">
    <property type="entry name" value="F-BOX DOMAIN-CONTAINING PROTEIN"/>
    <property type="match status" value="1"/>
</dbReference>